<protein>
    <submittedName>
        <fullName evidence="1">DNA-binding protein</fullName>
    </submittedName>
</protein>
<evidence type="ECO:0000313" key="1">
    <source>
        <dbReference type="EMBL" id="APE31550.1"/>
    </source>
</evidence>
<dbReference type="AlphaFoldDB" id="A0A1J0VHR3"/>
<dbReference type="EMBL" id="CP018139">
    <property type="protein sequence ID" value="APE31550.1"/>
    <property type="molecule type" value="Genomic_DNA"/>
</dbReference>
<dbReference type="GO" id="GO:0003677">
    <property type="term" value="F:DNA binding"/>
    <property type="evidence" value="ECO:0007669"/>
    <property type="project" value="UniProtKB-KW"/>
</dbReference>
<reference evidence="2" key="1">
    <citation type="submission" date="2016-11" db="EMBL/GenBank/DDBJ databases">
        <title>Halolamina sediminis sp. nov., an extremely halophilic archaeon isolated from solar salt.</title>
        <authorList>
            <person name="Koh H.-W."/>
            <person name="Rani S."/>
            <person name="Park S.-J."/>
        </authorList>
    </citation>
    <scope>NUCLEOTIDE SEQUENCE [LARGE SCALE GENOMIC DNA]</scope>
    <source>
        <strain evidence="2">Hb3</strain>
    </source>
</reference>
<keyword evidence="1" id="KW-0238">DNA-binding</keyword>
<dbReference type="Proteomes" id="UP000181985">
    <property type="component" value="Chromosome"/>
</dbReference>
<accession>A0A1J0VHR3</accession>
<keyword evidence="2" id="KW-1185">Reference proteome</keyword>
<sequence length="68" mass="7713">MEENKAPQVPAHVPLMTLERFSELSGLEEGVIYGHIRRGYLPSVKLGKYRLINIAMLQAQCLQGEDWS</sequence>
<proteinExistence type="predicted"/>
<dbReference type="OrthoDB" id="9035707at2"/>
<dbReference type="RefSeq" id="WP_071944776.1">
    <property type="nucleotide sequence ID" value="NZ_CP018139.1"/>
</dbReference>
<gene>
    <name evidence="1" type="ORF">BOX17_11690</name>
</gene>
<dbReference type="KEGG" id="hsi:BOX17_11690"/>
<name>A0A1J0VHR3_9GAMM</name>
<organism evidence="1 2">
    <name type="scientific">Halomonas aestuarii</name>
    <dbReference type="NCBI Taxonomy" id="1897729"/>
    <lineage>
        <taxon>Bacteria</taxon>
        <taxon>Pseudomonadati</taxon>
        <taxon>Pseudomonadota</taxon>
        <taxon>Gammaproteobacteria</taxon>
        <taxon>Oceanospirillales</taxon>
        <taxon>Halomonadaceae</taxon>
        <taxon>Halomonas</taxon>
    </lineage>
</organism>
<evidence type="ECO:0000313" key="2">
    <source>
        <dbReference type="Proteomes" id="UP000181985"/>
    </source>
</evidence>